<dbReference type="Proteomes" id="UP000033616">
    <property type="component" value="Unassembled WGS sequence"/>
</dbReference>
<accession>A0A0F3MKC9</accession>
<reference evidence="1 2" key="1">
    <citation type="submission" date="2015-02" db="EMBL/GenBank/DDBJ databases">
        <title>Genome Sequencing of Rickettsiales.</title>
        <authorList>
            <person name="Daugherty S.C."/>
            <person name="Su Q."/>
            <person name="Abolude K."/>
            <person name="Beier-Sexton M."/>
            <person name="Carlyon J.A."/>
            <person name="Carter R."/>
            <person name="Day N.P."/>
            <person name="Dumler S.J."/>
            <person name="Dyachenko V."/>
            <person name="Godinez A."/>
            <person name="Kurtti T.J."/>
            <person name="Lichay M."/>
            <person name="Mullins K.E."/>
            <person name="Ott S."/>
            <person name="Pappas-Brown V."/>
            <person name="Paris D.H."/>
            <person name="Patel P."/>
            <person name="Richards A.L."/>
            <person name="Sadzewicz L."/>
            <person name="Sears K."/>
            <person name="Seidman D."/>
            <person name="Sengamalay N."/>
            <person name="Stenos J."/>
            <person name="Tallon L.J."/>
            <person name="Vincent G."/>
            <person name="Fraser C.M."/>
            <person name="Munderloh U."/>
            <person name="Dunning-Hotopp J.C."/>
        </authorList>
    </citation>
    <scope>NUCLEOTIDE SEQUENCE [LARGE SCALE GENOMIC DNA]</scope>
    <source>
        <strain evidence="1 2">Fuller</strain>
    </source>
</reference>
<organism evidence="1 2">
    <name type="scientific">Orientia chuto str. Dubai</name>
    <dbReference type="NCBI Taxonomy" id="1359168"/>
    <lineage>
        <taxon>Bacteria</taxon>
        <taxon>Pseudomonadati</taxon>
        <taxon>Pseudomonadota</taxon>
        <taxon>Alphaproteobacteria</taxon>
        <taxon>Rickettsiales</taxon>
        <taxon>Rickettsiaceae</taxon>
        <taxon>Rickettsieae</taxon>
        <taxon>Orientia</taxon>
    </lineage>
</organism>
<sequence>MSREQVSKLSEYQNYSQKFLRLKEKGYRNFYPLTPENIVIFNVSQIEHLIYSLLTNCY</sequence>
<dbReference type="RefSeq" id="WP_156961284.1">
    <property type="nucleotide sequence ID" value="NZ_LANP01000015.1"/>
</dbReference>
<gene>
    <name evidence="1" type="ORF">OCHUTO_0653</name>
</gene>
<evidence type="ECO:0000313" key="1">
    <source>
        <dbReference type="EMBL" id="KJV55932.1"/>
    </source>
</evidence>
<proteinExistence type="predicted"/>
<name>A0A0F3MKC9_9RICK</name>
<keyword evidence="2" id="KW-1185">Reference proteome</keyword>
<dbReference type="PATRIC" id="fig|1359168.3.peg.261"/>
<dbReference type="EMBL" id="LANP01000015">
    <property type="protein sequence ID" value="KJV55932.1"/>
    <property type="molecule type" value="Genomic_DNA"/>
</dbReference>
<evidence type="ECO:0000313" key="2">
    <source>
        <dbReference type="Proteomes" id="UP000033616"/>
    </source>
</evidence>
<comment type="caution">
    <text evidence="1">The sequence shown here is derived from an EMBL/GenBank/DDBJ whole genome shotgun (WGS) entry which is preliminary data.</text>
</comment>
<dbReference type="AlphaFoldDB" id="A0A0F3MKC9"/>
<protein>
    <submittedName>
        <fullName evidence="1">Uncharacterized protein</fullName>
    </submittedName>
</protein>